<name>A0A8H6IJB9_9AGAR</name>
<dbReference type="InterPro" id="IPR026849">
    <property type="entry name" value="ATG2"/>
</dbReference>
<evidence type="ECO:0000256" key="10">
    <source>
        <dbReference type="ARBA" id="ARBA00024479"/>
    </source>
</evidence>
<protein>
    <recommendedName>
        <fullName evidence="4">Autophagy-related protein 2</fullName>
    </recommendedName>
</protein>
<evidence type="ECO:0000256" key="13">
    <source>
        <dbReference type="SAM" id="MobiDB-lite"/>
    </source>
</evidence>
<dbReference type="GO" id="GO:0005789">
    <property type="term" value="C:endoplasmic reticulum membrane"/>
    <property type="evidence" value="ECO:0007669"/>
    <property type="project" value="UniProtKB-SubCell"/>
</dbReference>
<feature type="compositionally biased region" description="Low complexity" evidence="13">
    <location>
        <begin position="285"/>
        <end position="297"/>
    </location>
</feature>
<feature type="compositionally biased region" description="Basic and acidic residues" evidence="13">
    <location>
        <begin position="643"/>
        <end position="658"/>
    </location>
</feature>
<evidence type="ECO:0000256" key="9">
    <source>
        <dbReference type="ARBA" id="ARBA00023136"/>
    </source>
</evidence>
<dbReference type="GO" id="GO:0043495">
    <property type="term" value="F:protein-membrane adaptor activity"/>
    <property type="evidence" value="ECO:0007669"/>
    <property type="project" value="TreeGrafter"/>
</dbReference>
<comment type="similarity">
    <text evidence="3">Belongs to the ATG2 family.</text>
</comment>
<dbReference type="GO" id="GO:0061908">
    <property type="term" value="C:phagophore"/>
    <property type="evidence" value="ECO:0007669"/>
    <property type="project" value="TreeGrafter"/>
</dbReference>
<dbReference type="Proteomes" id="UP000521943">
    <property type="component" value="Unassembled WGS sequence"/>
</dbReference>
<evidence type="ECO:0000256" key="5">
    <source>
        <dbReference type="ARBA" id="ARBA00022448"/>
    </source>
</evidence>
<dbReference type="PANTHER" id="PTHR13190:SF1">
    <property type="entry name" value="AUTOPHAGY-RELATED 2, ISOFORM A"/>
    <property type="match status" value="1"/>
</dbReference>
<keyword evidence="9" id="KW-0472">Membrane</keyword>
<evidence type="ECO:0000313" key="15">
    <source>
        <dbReference type="Proteomes" id="UP000521943"/>
    </source>
</evidence>
<evidence type="ECO:0000256" key="2">
    <source>
        <dbReference type="ARBA" id="ARBA00004623"/>
    </source>
</evidence>
<comment type="caution">
    <text evidence="14">The sequence shown here is derived from an EMBL/GenBank/DDBJ whole genome shotgun (WGS) entry which is preliminary data.</text>
</comment>
<accession>A0A8H6IJB9</accession>
<evidence type="ECO:0000256" key="3">
    <source>
        <dbReference type="ARBA" id="ARBA00009714"/>
    </source>
</evidence>
<evidence type="ECO:0000256" key="7">
    <source>
        <dbReference type="ARBA" id="ARBA00023006"/>
    </source>
</evidence>
<proteinExistence type="inferred from homology"/>
<feature type="region of interest" description="Disordered" evidence="13">
    <location>
        <begin position="618"/>
        <end position="662"/>
    </location>
</feature>
<dbReference type="GO" id="GO:0061709">
    <property type="term" value="P:reticulophagy"/>
    <property type="evidence" value="ECO:0007669"/>
    <property type="project" value="TreeGrafter"/>
</dbReference>
<dbReference type="GO" id="GO:0000045">
    <property type="term" value="P:autophagosome assembly"/>
    <property type="evidence" value="ECO:0007669"/>
    <property type="project" value="TreeGrafter"/>
</dbReference>
<dbReference type="GO" id="GO:0006869">
    <property type="term" value="P:lipid transport"/>
    <property type="evidence" value="ECO:0007669"/>
    <property type="project" value="UniProtKB-KW"/>
</dbReference>
<evidence type="ECO:0000256" key="8">
    <source>
        <dbReference type="ARBA" id="ARBA00023055"/>
    </source>
</evidence>
<gene>
    <name evidence="14" type="ORF">DFP72DRAFT_870567</name>
</gene>
<dbReference type="GO" id="GO:0000422">
    <property type="term" value="P:autophagy of mitochondrion"/>
    <property type="evidence" value="ECO:0007669"/>
    <property type="project" value="TreeGrafter"/>
</dbReference>
<feature type="compositionally biased region" description="Acidic residues" evidence="13">
    <location>
        <begin position="625"/>
        <end position="636"/>
    </location>
</feature>
<keyword evidence="6" id="KW-0256">Endoplasmic reticulum</keyword>
<keyword evidence="5" id="KW-0813">Transport</keyword>
<comment type="catalytic activity">
    <reaction evidence="10">
        <text>a 1,2-diacyl-sn-glycero-3-phospho-L-serine(in) = a 1,2-diacyl-sn-glycero-3-phospho-L-serine(out)</text>
        <dbReference type="Rhea" id="RHEA:38663"/>
        <dbReference type="ChEBI" id="CHEBI:57262"/>
    </reaction>
</comment>
<dbReference type="Pfam" id="PF13329">
    <property type="entry name" value="ATG2_CAD"/>
    <property type="match status" value="2"/>
</dbReference>
<dbReference type="OrthoDB" id="18982at2759"/>
<dbReference type="PANTHER" id="PTHR13190">
    <property type="entry name" value="AUTOPHAGY-RELATED 2, ISOFORM A"/>
    <property type="match status" value="1"/>
</dbReference>
<reference evidence="14 15" key="1">
    <citation type="submission" date="2020-07" db="EMBL/GenBank/DDBJ databases">
        <title>Comparative genomics of pyrophilous fungi reveals a link between fire events and developmental genes.</title>
        <authorList>
            <consortium name="DOE Joint Genome Institute"/>
            <person name="Steindorff A.S."/>
            <person name="Carver A."/>
            <person name="Calhoun S."/>
            <person name="Stillman K."/>
            <person name="Liu H."/>
            <person name="Lipzen A."/>
            <person name="Pangilinan J."/>
            <person name="Labutti K."/>
            <person name="Bruns T.D."/>
            <person name="Grigoriev I.V."/>
        </authorList>
    </citation>
    <scope>NUCLEOTIDE SEQUENCE [LARGE SCALE GENOMIC DNA]</scope>
    <source>
        <strain evidence="14 15">CBS 144469</strain>
    </source>
</reference>
<evidence type="ECO:0000256" key="6">
    <source>
        <dbReference type="ARBA" id="ARBA00022824"/>
    </source>
</evidence>
<dbReference type="GO" id="GO:0034727">
    <property type="term" value="P:piecemeal microautophagy of the nucleus"/>
    <property type="evidence" value="ECO:0007669"/>
    <property type="project" value="TreeGrafter"/>
</dbReference>
<dbReference type="GO" id="GO:0034045">
    <property type="term" value="C:phagophore assembly site membrane"/>
    <property type="evidence" value="ECO:0007669"/>
    <property type="project" value="UniProtKB-SubCell"/>
</dbReference>
<evidence type="ECO:0000256" key="1">
    <source>
        <dbReference type="ARBA" id="ARBA00004406"/>
    </source>
</evidence>
<evidence type="ECO:0000313" key="14">
    <source>
        <dbReference type="EMBL" id="KAF6765267.1"/>
    </source>
</evidence>
<feature type="region of interest" description="Disordered" evidence="13">
    <location>
        <begin position="524"/>
        <end position="550"/>
    </location>
</feature>
<comment type="catalytic activity">
    <reaction evidence="12">
        <text>a 1,2-diacyl-sn-glycero-3-phosphocholine(in) = a 1,2-diacyl-sn-glycero-3-phosphocholine(out)</text>
        <dbReference type="Rhea" id="RHEA:38571"/>
        <dbReference type="ChEBI" id="CHEBI:57643"/>
    </reaction>
</comment>
<keyword evidence="15" id="KW-1185">Reference proteome</keyword>
<dbReference type="GO" id="GO:0061723">
    <property type="term" value="P:glycophagy"/>
    <property type="evidence" value="ECO:0007669"/>
    <property type="project" value="TreeGrafter"/>
</dbReference>
<evidence type="ECO:0000256" key="11">
    <source>
        <dbReference type="ARBA" id="ARBA00024615"/>
    </source>
</evidence>
<sequence>MSWFPSWLPSLPSLNFPVPAGIQGRFVSFVLKRSLGHLFKPGQLSSPQIDSQIGSGYVQVNDLEFDELAINGYLEGIPLTLESGSIQAVTARIPWPNPLTSTIGLSAKSLHLKLRIDNSIRQSRQPGVDLAESVISVAESFVHDELSSQEEAGLWESMHSVAQEDSEENGVPGGLDPFISSEEELQMDPAGVSLFASLIERLLARFEFDAEDIQITLTDPDNLTLRFSLAEIRYSTTQGEVDSSGIRRTLTLQALELFTTNHVRFSRPTSPSTPTPHLPMRPGNSSAGSSRRSSSSSMDEETEMQMSQSIAMLPRRPISPSQSMTSSIYHSIIDSSVLPVSPRLKKDRDPELAPSIPTTILEECFLSFGTAPVVIHITTPPPGAAHSEPRFSKDTIEVDIRLGVLAAAIQPWQPDSLSSAYSIELGLDLRAISVLVSSSFGPTDDTPSPLTPHFDQPFTPPTLTTGYTRLLIDSVSGHVSISPTELSCSVAAPNDDGVATSQPSTIPPRLTVLDWRDPKFAKLGSKLSPWKSRPPKSTPHHTAPGKDNDSKVKPCLMFSFERTSSTRTKHLVESALHIQVDVSPLHIMVDLEMAHKPGGIFRFVQDLSLEQAAYRYSYPPNLNSSEEDDFLSSDDETYGRPGARSDAERSPEPRRDNEGSNTVAKLSIAMIRTSVIVPPPLGCQRRSGVVILDLHDINVSNAASPNPSQVRFDSTASQHYARDPGDPFSLWGCSSVSDASALAMVSVGPLTDNSDPYQVSLPPVIRAFQPNTGSDKADPKTSVAIEVPSVFLSISKEQWDALQYWIDDLSQALERLNTASKDLSESKDSRNASLIGSRYFSKSERESTFDSSKAIGQGIKIAISFNVAELHARCSLPRNNPAGVEVRPFNITGSDFSAQIELHANGKFSAAVTFMDALVEDTLPSGQTQTFLSLTSARSLTSLPRPIIKLRFISSIIPETTAKESKLSLTLCNFTFDAYPDIQWTFEAVVPTERTCISLKIVDGSLRAFAPNHPGALVLSIGGLHFATDIIGDSKDTSFRLDIASLAALSIDNLTDAEHQRVRKGETDAGAGYWKTLGYALLAEVTSTKLHYQESKGSSPEKQILVDGTKLRIHACADTFASVGAFVGDLSGHFKTEDTDTPHLRVPEPAVLSPTTPDGSTLTGSIDDLAFRKVPEIGPTPDMIYDDLPTNLDYLDESFGAAAGLRELTDDDLDEFDIRDIAPPTAPVTTSSTGVVSSVGGETIKILHGEGINIIEDYYDHLPRETIDERPASENELLRVRIRNCDIALLLYDGYDWPRTRRTIEEEVKEMRKRLAKIRQLVASGQTQEPIPEDTSALLFNSVYIGLHQDVDATEPEALIAAIDEELRDDFEVGSQSSWQTLQHPISTTTAPRPSVRIHGKRLTRARGPSMEFCLSGLNAELNKYGGTSVVVSRTFATVRDLEILDHIKTSTWKKFLTALRSDSKGNIRETGANMVRIELHSVRPSLEHTSEEARLRAKILPLRLYVDQDAVDFLKKFFSFKDPDETTSAAPSSPPEREAYIQMAEIFPIDLKLDYKPRRVDYRALREGKTIELMNFFHFDGAEMTLRHITLSGVTGWPKLFEMLNDLWTPDVKATQLVEVISGVAPIRSMVNVGSGVADLVLLPISQYRKDGRIVRGVQKGATAFVKSTALEAIKLGARLATGTQVILEQAEGVLGGDFENTVTAETLQPSFGDDFNLPGEDFDDDAEHISKYAQQPADIREGVQSAYKSLHRNLSSAAQTILAVPMEVYERSGNEGPVRSVIRAVPIAVLKPMIGATEAVSKTLLGLHNTLDPDVRHENEAKYKNR</sequence>
<dbReference type="GO" id="GO:0032266">
    <property type="term" value="F:phosphatidylinositol-3-phosphate binding"/>
    <property type="evidence" value="ECO:0007669"/>
    <property type="project" value="TreeGrafter"/>
</dbReference>
<keyword evidence="8" id="KW-0445">Lipid transport</keyword>
<organism evidence="14 15">
    <name type="scientific">Ephemerocybe angulata</name>
    <dbReference type="NCBI Taxonomy" id="980116"/>
    <lineage>
        <taxon>Eukaryota</taxon>
        <taxon>Fungi</taxon>
        <taxon>Dikarya</taxon>
        <taxon>Basidiomycota</taxon>
        <taxon>Agaricomycotina</taxon>
        <taxon>Agaricomycetes</taxon>
        <taxon>Agaricomycetidae</taxon>
        <taxon>Agaricales</taxon>
        <taxon>Agaricineae</taxon>
        <taxon>Psathyrellaceae</taxon>
        <taxon>Ephemerocybe</taxon>
    </lineage>
</organism>
<keyword evidence="7" id="KW-0072">Autophagy</keyword>
<evidence type="ECO:0000256" key="4">
    <source>
        <dbReference type="ARBA" id="ARBA00018070"/>
    </source>
</evidence>
<evidence type="ECO:0000256" key="12">
    <source>
        <dbReference type="ARBA" id="ARBA00024631"/>
    </source>
</evidence>
<comment type="subcellular location">
    <subcellularLocation>
        <location evidence="1">Endoplasmic reticulum membrane</location>
        <topology evidence="1">Peripheral membrane protein</topology>
    </subcellularLocation>
    <subcellularLocation>
        <location evidence="2">Preautophagosomal structure membrane</location>
        <topology evidence="2">Peripheral membrane protein</topology>
    </subcellularLocation>
</comment>
<dbReference type="EMBL" id="JACGCI010000003">
    <property type="protein sequence ID" value="KAF6765267.1"/>
    <property type="molecule type" value="Genomic_DNA"/>
</dbReference>
<comment type="catalytic activity">
    <reaction evidence="11">
        <text>a 1,2-diacyl-sn-glycero-3-phosphoethanolamine(in) = a 1,2-diacyl-sn-glycero-3-phosphoethanolamine(out)</text>
        <dbReference type="Rhea" id="RHEA:38895"/>
        <dbReference type="ChEBI" id="CHEBI:64612"/>
    </reaction>
</comment>
<feature type="region of interest" description="Disordered" evidence="13">
    <location>
        <begin position="263"/>
        <end position="308"/>
    </location>
</feature>